<evidence type="ECO:0000259" key="5">
    <source>
        <dbReference type="Pfam" id="PF22422"/>
    </source>
</evidence>
<dbReference type="Pfam" id="PF22422">
    <property type="entry name" value="MGH1-like_GH"/>
    <property type="match status" value="1"/>
</dbReference>
<proteinExistence type="inferred from homology"/>
<dbReference type="OrthoDB" id="2581368at2759"/>
<evidence type="ECO:0000256" key="4">
    <source>
        <dbReference type="ARBA" id="ARBA00031637"/>
    </source>
</evidence>
<evidence type="ECO:0000256" key="1">
    <source>
        <dbReference type="ARBA" id="ARBA00005615"/>
    </source>
</evidence>
<keyword evidence="7" id="KW-1185">Reference proteome</keyword>
<organism evidence="6 7">
    <name type="scientific">Saitozyma podzolica</name>
    <dbReference type="NCBI Taxonomy" id="1890683"/>
    <lineage>
        <taxon>Eukaryota</taxon>
        <taxon>Fungi</taxon>
        <taxon>Dikarya</taxon>
        <taxon>Basidiomycota</taxon>
        <taxon>Agaricomycotina</taxon>
        <taxon>Tremellomycetes</taxon>
        <taxon>Tremellales</taxon>
        <taxon>Trimorphomycetaceae</taxon>
        <taxon>Saitozyma</taxon>
    </lineage>
</organism>
<protein>
    <recommendedName>
        <fullName evidence="2">alpha,alpha-trehalase</fullName>
        <ecNumber evidence="2">3.2.1.28</ecNumber>
    </recommendedName>
    <alternativeName>
        <fullName evidence="3">Alpha,alpha-trehalase</fullName>
    </alternativeName>
    <alternativeName>
        <fullName evidence="4">Alpha,alpha-trehalose glucohydrolase</fullName>
    </alternativeName>
</protein>
<dbReference type="InterPro" id="IPR001661">
    <property type="entry name" value="Glyco_hydro_37"/>
</dbReference>
<dbReference type="InterPro" id="IPR054491">
    <property type="entry name" value="MGH1-like_GH"/>
</dbReference>
<evidence type="ECO:0000256" key="3">
    <source>
        <dbReference type="ARBA" id="ARBA00030473"/>
    </source>
</evidence>
<dbReference type="GO" id="GO:0005993">
    <property type="term" value="P:trehalose catabolic process"/>
    <property type="evidence" value="ECO:0007669"/>
    <property type="project" value="TreeGrafter"/>
</dbReference>
<evidence type="ECO:0000313" key="7">
    <source>
        <dbReference type="Proteomes" id="UP000279259"/>
    </source>
</evidence>
<dbReference type="AlphaFoldDB" id="A0A427YU25"/>
<dbReference type="PANTHER" id="PTHR23403:SF1">
    <property type="entry name" value="TREHALASE"/>
    <property type="match status" value="1"/>
</dbReference>
<comment type="caution">
    <text evidence="6">The sequence shown here is derived from an EMBL/GenBank/DDBJ whole genome shotgun (WGS) entry which is preliminary data.</text>
</comment>
<evidence type="ECO:0000256" key="2">
    <source>
        <dbReference type="ARBA" id="ARBA00012757"/>
    </source>
</evidence>
<reference evidence="6 7" key="1">
    <citation type="submission" date="2018-11" db="EMBL/GenBank/DDBJ databases">
        <title>Genome sequence of Saitozyma podzolica DSM 27192.</title>
        <authorList>
            <person name="Aliyu H."/>
            <person name="Gorte O."/>
            <person name="Ochsenreither K."/>
        </authorList>
    </citation>
    <scope>NUCLEOTIDE SEQUENCE [LARGE SCALE GENOMIC DNA]</scope>
    <source>
        <strain evidence="6 7">DSM 27192</strain>
    </source>
</reference>
<dbReference type="SUPFAM" id="SSF48208">
    <property type="entry name" value="Six-hairpin glycosidases"/>
    <property type="match status" value="1"/>
</dbReference>
<dbReference type="GO" id="GO:0004555">
    <property type="term" value="F:alpha,alpha-trehalase activity"/>
    <property type="evidence" value="ECO:0007669"/>
    <property type="project" value="UniProtKB-EC"/>
</dbReference>
<evidence type="ECO:0000313" key="6">
    <source>
        <dbReference type="EMBL" id="RSH94644.1"/>
    </source>
</evidence>
<dbReference type="Proteomes" id="UP000279259">
    <property type="component" value="Unassembled WGS sequence"/>
</dbReference>
<dbReference type="InterPro" id="IPR012341">
    <property type="entry name" value="6hp_glycosidase-like_sf"/>
</dbReference>
<name>A0A427YU25_9TREE</name>
<dbReference type="EC" id="3.2.1.28" evidence="2"/>
<dbReference type="Gene3D" id="1.50.10.10">
    <property type="match status" value="1"/>
</dbReference>
<comment type="similarity">
    <text evidence="1">Belongs to the glycosyl hydrolase 37 family.</text>
</comment>
<dbReference type="InterPro" id="IPR008928">
    <property type="entry name" value="6-hairpin_glycosidase_sf"/>
</dbReference>
<dbReference type="EMBL" id="RSCD01000002">
    <property type="protein sequence ID" value="RSH94644.1"/>
    <property type="molecule type" value="Genomic_DNA"/>
</dbReference>
<feature type="domain" description="Mannosylglycerate hydrolase MGH1-like glycoside hydrolase" evidence="5">
    <location>
        <begin position="287"/>
        <end position="549"/>
    </location>
</feature>
<accession>A0A427YU25</accession>
<sequence length="566" mass="62870">MTSIREATVVDPRIIPWSMRGSYLCMATKSGQNGSLTPGNDIYLISHIHPGGLPLFALRPALHGELPPVSGFHRTPSPVDFIASPSRMRWSSGDTTVAEATFQDPRTIRLRGTVPLSFDTEGALQIDQWRCWLFRVPPTSDVSRETVEFTSTPNTALRFVALQGRIALVHDAPYDPHFKDNNRRLTVSADPEAASWELLITERDTEAETPSHPPPLGNETFDGYAEAMGEAFETYVNGMCAWGATGSSAVTSADRLAAYVMWTSTVRAGGFLGAEAVLMSKLAVRLHQAPVYGWTFLKLLQLLDPKSSSSRPSFDCLPRERLLDIFDKVTAFTRYWFRNRSTSLSALPYYCHGNDSGWDNSTAYDRQTVCVSPDLGAFLVVQCDFLALLAAHLGKDHGEWSRLRRETVQALVQELWSEEEGAFTFRDALNGSTWTSTSLLQFVPLVASAHLPSSVVSRMAQNLTPYLSKWGLATERLDSKLYESDGYWRGPIWAPPTIMIDSGLRAAGFTDLANTISERYIRLCESNGFAENYDAITGQGNRDLSYTWSASAYLTLREEQEGRRAT</sequence>
<gene>
    <name evidence="6" type="ORF">EHS25_004449</name>
</gene>
<dbReference type="PANTHER" id="PTHR23403">
    <property type="entry name" value="TREHALASE"/>
    <property type="match status" value="1"/>
</dbReference>